<evidence type="ECO:0000313" key="2">
    <source>
        <dbReference type="Proteomes" id="UP000095280"/>
    </source>
</evidence>
<proteinExistence type="predicted"/>
<evidence type="ECO:0000313" key="3">
    <source>
        <dbReference type="WBParaSite" id="maker-unitig_25541-snap-gene-0.3-mRNA-1"/>
    </source>
</evidence>
<reference evidence="3" key="1">
    <citation type="submission" date="2016-11" db="UniProtKB">
        <authorList>
            <consortium name="WormBaseParasite"/>
        </authorList>
    </citation>
    <scope>IDENTIFICATION</scope>
</reference>
<keyword evidence="2" id="KW-1185">Reference proteome</keyword>
<evidence type="ECO:0000256" key="1">
    <source>
        <dbReference type="SAM" id="MobiDB-lite"/>
    </source>
</evidence>
<dbReference type="WBParaSite" id="maker-unitig_25541-snap-gene-0.3-mRNA-1">
    <property type="protein sequence ID" value="maker-unitig_25541-snap-gene-0.3-mRNA-1"/>
    <property type="gene ID" value="maker-unitig_25541-snap-gene-0.3"/>
</dbReference>
<dbReference type="Proteomes" id="UP000095280">
    <property type="component" value="Unplaced"/>
</dbReference>
<accession>A0A1I8F9E2</accession>
<protein>
    <submittedName>
        <fullName evidence="3">Uncharacterized protein</fullName>
    </submittedName>
</protein>
<name>A0A1I8F9E2_9PLAT</name>
<dbReference type="AlphaFoldDB" id="A0A1I8F9E2"/>
<feature type="region of interest" description="Disordered" evidence="1">
    <location>
        <begin position="27"/>
        <end position="99"/>
    </location>
</feature>
<organism evidence="2 3">
    <name type="scientific">Macrostomum lignano</name>
    <dbReference type="NCBI Taxonomy" id="282301"/>
    <lineage>
        <taxon>Eukaryota</taxon>
        <taxon>Metazoa</taxon>
        <taxon>Spiralia</taxon>
        <taxon>Lophotrochozoa</taxon>
        <taxon>Platyhelminthes</taxon>
        <taxon>Rhabditophora</taxon>
        <taxon>Macrostomorpha</taxon>
        <taxon>Macrostomida</taxon>
        <taxon>Macrostomidae</taxon>
        <taxon>Macrostomum</taxon>
    </lineage>
</organism>
<sequence>MACVAKSSWLCSFDSLAERRNQQRESLAASAAAVQPGPPVGPALEAQANARTSTPWTTQNRFGVPARRRSSCAQEAAQRSDAEKLETQTPEPCWRRLPTSAVALPPTTWLAVAENSEGRQQNA</sequence>
<feature type="compositionally biased region" description="Polar residues" evidence="1">
    <location>
        <begin position="49"/>
        <end position="61"/>
    </location>
</feature>